<protein>
    <submittedName>
        <fullName evidence="2">Uncharacterized protein</fullName>
    </submittedName>
</protein>
<feature type="compositionally biased region" description="Polar residues" evidence="1">
    <location>
        <begin position="1"/>
        <end position="11"/>
    </location>
</feature>
<comment type="caution">
    <text evidence="2">The sequence shown here is derived from an EMBL/GenBank/DDBJ whole genome shotgun (WGS) entry which is preliminary data.</text>
</comment>
<dbReference type="AlphaFoldDB" id="A0AAJ2F1N4"/>
<evidence type="ECO:0000313" key="2">
    <source>
        <dbReference type="EMBL" id="MDR6236625.1"/>
    </source>
</evidence>
<evidence type="ECO:0000313" key="3">
    <source>
        <dbReference type="Proteomes" id="UP001268036"/>
    </source>
</evidence>
<sequence>MANTRPMNLSMKSADAISAMPAQPTSTRLDSITLNRTPGVQPAAKVCTQVMRESTAP</sequence>
<gene>
    <name evidence="2" type="ORF">QE440_004366</name>
</gene>
<feature type="compositionally biased region" description="Polar residues" evidence="1">
    <location>
        <begin position="23"/>
        <end position="33"/>
    </location>
</feature>
<accession>A0AAJ2F1N4</accession>
<name>A0AAJ2F1N4_9PSED</name>
<proteinExistence type="predicted"/>
<organism evidence="2 3">
    <name type="scientific">Pseudomonas oryzihabitans</name>
    <dbReference type="NCBI Taxonomy" id="47885"/>
    <lineage>
        <taxon>Bacteria</taxon>
        <taxon>Pseudomonadati</taxon>
        <taxon>Pseudomonadota</taxon>
        <taxon>Gammaproteobacteria</taxon>
        <taxon>Pseudomonadales</taxon>
        <taxon>Pseudomonadaceae</taxon>
        <taxon>Pseudomonas</taxon>
    </lineage>
</organism>
<feature type="region of interest" description="Disordered" evidence="1">
    <location>
        <begin position="1"/>
        <end position="33"/>
    </location>
</feature>
<dbReference type="EMBL" id="JAVJAF010000001">
    <property type="protein sequence ID" value="MDR6236625.1"/>
    <property type="molecule type" value="Genomic_DNA"/>
</dbReference>
<dbReference type="Proteomes" id="UP001268036">
    <property type="component" value="Unassembled WGS sequence"/>
</dbReference>
<reference evidence="2" key="1">
    <citation type="submission" date="2023-08" db="EMBL/GenBank/DDBJ databases">
        <title>Functional and genomic diversity of the sorghum phyllosphere microbiome.</title>
        <authorList>
            <person name="Shade A."/>
        </authorList>
    </citation>
    <scope>NUCLEOTIDE SEQUENCE</scope>
    <source>
        <strain evidence="2">SORGH_AS_0201</strain>
    </source>
</reference>
<evidence type="ECO:0000256" key="1">
    <source>
        <dbReference type="SAM" id="MobiDB-lite"/>
    </source>
</evidence>